<evidence type="ECO:0000313" key="3">
    <source>
        <dbReference type="Proteomes" id="UP001159364"/>
    </source>
</evidence>
<evidence type="ECO:0000313" key="2">
    <source>
        <dbReference type="EMBL" id="KAJ8899347.1"/>
    </source>
</evidence>
<dbReference type="Proteomes" id="UP001159364">
    <property type="component" value="Linkage Group LG08"/>
</dbReference>
<dbReference type="GO" id="GO:0003676">
    <property type="term" value="F:nucleic acid binding"/>
    <property type="evidence" value="ECO:0007669"/>
    <property type="project" value="InterPro"/>
</dbReference>
<dbReference type="InterPro" id="IPR044730">
    <property type="entry name" value="RNase_H-like_dom_plant"/>
</dbReference>
<keyword evidence="3" id="KW-1185">Reference proteome</keyword>
<gene>
    <name evidence="2" type="ORF">K2173_018321</name>
</gene>
<dbReference type="AlphaFoldDB" id="A0AAV8UDP1"/>
<evidence type="ECO:0000259" key="1">
    <source>
        <dbReference type="Pfam" id="PF13456"/>
    </source>
</evidence>
<protein>
    <recommendedName>
        <fullName evidence="1">RNase H type-1 domain-containing protein</fullName>
    </recommendedName>
</protein>
<name>A0AAV8UDP1_9ROSI</name>
<organism evidence="2 3">
    <name type="scientific">Erythroxylum novogranatense</name>
    <dbReference type="NCBI Taxonomy" id="1862640"/>
    <lineage>
        <taxon>Eukaryota</taxon>
        <taxon>Viridiplantae</taxon>
        <taxon>Streptophyta</taxon>
        <taxon>Embryophyta</taxon>
        <taxon>Tracheophyta</taxon>
        <taxon>Spermatophyta</taxon>
        <taxon>Magnoliopsida</taxon>
        <taxon>eudicotyledons</taxon>
        <taxon>Gunneridae</taxon>
        <taxon>Pentapetalae</taxon>
        <taxon>rosids</taxon>
        <taxon>fabids</taxon>
        <taxon>Malpighiales</taxon>
        <taxon>Erythroxylaceae</taxon>
        <taxon>Erythroxylum</taxon>
    </lineage>
</organism>
<proteinExistence type="predicted"/>
<dbReference type="EMBL" id="JAIWQS010000008">
    <property type="protein sequence ID" value="KAJ8899347.1"/>
    <property type="molecule type" value="Genomic_DNA"/>
</dbReference>
<sequence>MDISEKRTQIFEVLKEDGGLPSMELVKVTIPIGEDDKKKEPKNIQDFNQKDTDEASWNECRYNYSPYEFPVSHINELWYAWIITILIAELMTLRFGLAFASDYQCDGLVMESDSVDAPDVLTFHPFVCLISDIQSHHATLLTFIVVHVFREDNQCVAFLARLSSGTIPDECVWPTLPPGLLYLLRADA</sequence>
<dbReference type="InterPro" id="IPR002156">
    <property type="entry name" value="RNaseH_domain"/>
</dbReference>
<reference evidence="2 3" key="1">
    <citation type="submission" date="2021-09" db="EMBL/GenBank/DDBJ databases">
        <title>Genomic insights and catalytic innovation underlie evolution of tropane alkaloids biosynthesis.</title>
        <authorList>
            <person name="Wang Y.-J."/>
            <person name="Tian T."/>
            <person name="Huang J.-P."/>
            <person name="Huang S.-X."/>
        </authorList>
    </citation>
    <scope>NUCLEOTIDE SEQUENCE [LARGE SCALE GENOMIC DNA]</scope>
    <source>
        <strain evidence="2">KIB-2018</strain>
        <tissue evidence="2">Leaf</tissue>
    </source>
</reference>
<dbReference type="GO" id="GO:0004523">
    <property type="term" value="F:RNA-DNA hybrid ribonuclease activity"/>
    <property type="evidence" value="ECO:0007669"/>
    <property type="project" value="InterPro"/>
</dbReference>
<dbReference type="CDD" id="cd06222">
    <property type="entry name" value="RNase_H_like"/>
    <property type="match status" value="1"/>
</dbReference>
<comment type="caution">
    <text evidence="2">The sequence shown here is derived from an EMBL/GenBank/DDBJ whole genome shotgun (WGS) entry which is preliminary data.</text>
</comment>
<accession>A0AAV8UDP1</accession>
<dbReference type="Pfam" id="PF13456">
    <property type="entry name" value="RVT_3"/>
    <property type="match status" value="1"/>
</dbReference>
<feature type="domain" description="RNase H type-1" evidence="1">
    <location>
        <begin position="84"/>
        <end position="161"/>
    </location>
</feature>